<dbReference type="Proteomes" id="UP000011185">
    <property type="component" value="Unassembled WGS sequence"/>
</dbReference>
<accession>L7JUV0</accession>
<name>L7JUV0_TRAHO</name>
<proteinExistence type="predicted"/>
<reference evidence="1 2" key="1">
    <citation type="journal article" date="2012" name="PLoS Pathog.">
        <title>The genome of the obligate intracellular parasite Trachipleistophora hominis: new insights into microsporidian genome dynamics and reductive evolution.</title>
        <authorList>
            <person name="Heinz E."/>
            <person name="Williams T.A."/>
            <person name="Nakjang S."/>
            <person name="Noel C.J."/>
            <person name="Swan D.C."/>
            <person name="Goldberg A.V."/>
            <person name="Harris S.R."/>
            <person name="Weinmaier T."/>
            <person name="Markert S."/>
            <person name="Becher D."/>
            <person name="Bernhardt J."/>
            <person name="Dagan T."/>
            <person name="Hacker C."/>
            <person name="Lucocq J.M."/>
            <person name="Schweder T."/>
            <person name="Rattei T."/>
            <person name="Hall N."/>
            <person name="Hirt R.P."/>
            <person name="Embley T.M."/>
        </authorList>
    </citation>
    <scope>NUCLEOTIDE SEQUENCE [LARGE SCALE GENOMIC DNA]</scope>
</reference>
<sequence length="36" mass="4211">VYRIKDTKLETHLSLHKLLSDGLIVLNIHKKMIINL</sequence>
<gene>
    <name evidence="1" type="ORF">THOM_1814</name>
</gene>
<protein>
    <submittedName>
        <fullName evidence="1">Uncharacterized protein</fullName>
    </submittedName>
</protein>
<evidence type="ECO:0000313" key="1">
    <source>
        <dbReference type="EMBL" id="ELQ75243.1"/>
    </source>
</evidence>
<dbReference type="EMBL" id="JH993980">
    <property type="protein sequence ID" value="ELQ75243.1"/>
    <property type="molecule type" value="Genomic_DNA"/>
</dbReference>
<dbReference type="AlphaFoldDB" id="L7JUV0"/>
<organism evidence="1 2">
    <name type="scientific">Trachipleistophora hominis</name>
    <name type="common">Microsporidian parasite</name>
    <dbReference type="NCBI Taxonomy" id="72359"/>
    <lineage>
        <taxon>Eukaryota</taxon>
        <taxon>Fungi</taxon>
        <taxon>Fungi incertae sedis</taxon>
        <taxon>Microsporidia</taxon>
        <taxon>Pleistophoridae</taxon>
        <taxon>Trachipleistophora</taxon>
    </lineage>
</organism>
<keyword evidence="2" id="KW-1185">Reference proteome</keyword>
<dbReference type="InParanoid" id="L7JUV0"/>
<feature type="non-terminal residue" evidence="1">
    <location>
        <position position="1"/>
    </location>
</feature>
<evidence type="ECO:0000313" key="2">
    <source>
        <dbReference type="Proteomes" id="UP000011185"/>
    </source>
</evidence>
<dbReference type="VEuPathDB" id="MicrosporidiaDB:THOM_1814"/>
<dbReference type="HOGENOM" id="CLU_3362241_0_0_1"/>